<dbReference type="InterPro" id="IPR006680">
    <property type="entry name" value="Amidohydro-rel"/>
</dbReference>
<dbReference type="OMA" id="HGVHLCD"/>
<sequence>MTSTVYRGTVFETPERDKLTVIPNALVVVDCQGVITSVLHPVHDVAEYQRVLDTASKTGTLVELPKGQYLLPGMVDLHVHAPQWPQLGKALDRSLETWLQHYTFPLEAKYADLEFAEKSYSSLVSALLANGTTTVAYYATVHLDASVLLAKICLNKGQRAVIGRVSMDLPSQCPSFYRDQSPQESVELSEKFVQEVLALPNNESKLVLPAVIPRFIPTSSDEALRGLGKLAAKYGCHVQTHCSESDWEHNHVLERYKKHDTFALDDFGLLTRRTVLAHCNMMSDEDMHLVKQRGSAVAHCPLSNLYFSNAVFPARKALDLGLHVGLGTDISGGPSASLLDVCRYALSSARALESGVDPSLPYSERSRVRPARISHIEAFYLATVKGGEALDLKVGRIAPGFLFDAFVIDTTVHGSGVFVFDELDSSEDVFEKIIYNANAINVVKTFVGGRLVHKSPP</sequence>
<organism evidence="9">
    <name type="scientific">Trypanosoma vivax (strain Y486)</name>
    <dbReference type="NCBI Taxonomy" id="1055687"/>
    <lineage>
        <taxon>Eukaryota</taxon>
        <taxon>Discoba</taxon>
        <taxon>Euglenozoa</taxon>
        <taxon>Kinetoplastea</taxon>
        <taxon>Metakinetoplastina</taxon>
        <taxon>Trypanosomatida</taxon>
        <taxon>Trypanosomatidae</taxon>
        <taxon>Trypanosoma</taxon>
        <taxon>Duttonella</taxon>
    </lineage>
</organism>
<dbReference type="InterPro" id="IPR011059">
    <property type="entry name" value="Metal-dep_hydrolase_composite"/>
</dbReference>
<evidence type="ECO:0000256" key="1">
    <source>
        <dbReference type="ARBA" id="ARBA00004984"/>
    </source>
</evidence>
<keyword evidence="6 7" id="KW-0862">Zinc</keyword>
<dbReference type="AlphaFoldDB" id="G0TZJ1"/>
<dbReference type="InterPro" id="IPR014311">
    <property type="entry name" value="Guanine_deaminase"/>
</dbReference>
<reference evidence="9" key="1">
    <citation type="journal article" date="2012" name="Proc. Natl. Acad. Sci. U.S.A.">
        <title>Antigenic diversity is generated by distinct evolutionary mechanisms in African trypanosome species.</title>
        <authorList>
            <person name="Jackson A.P."/>
            <person name="Berry A."/>
            <person name="Aslett M."/>
            <person name="Allison H.C."/>
            <person name="Burton P."/>
            <person name="Vavrova-Anderson J."/>
            <person name="Brown R."/>
            <person name="Browne H."/>
            <person name="Corton N."/>
            <person name="Hauser H."/>
            <person name="Gamble J."/>
            <person name="Gilderthorp R."/>
            <person name="Marcello L."/>
            <person name="McQuillan J."/>
            <person name="Otto T.D."/>
            <person name="Quail M.A."/>
            <person name="Sanders M.J."/>
            <person name="van Tonder A."/>
            <person name="Ginger M.L."/>
            <person name="Field M.C."/>
            <person name="Barry J.D."/>
            <person name="Hertz-Fowler C."/>
            <person name="Berriman M."/>
        </authorList>
    </citation>
    <scope>NUCLEOTIDE SEQUENCE</scope>
    <source>
        <strain evidence="9">Y486</strain>
    </source>
</reference>
<dbReference type="GO" id="GO:0006147">
    <property type="term" value="P:guanine catabolic process"/>
    <property type="evidence" value="ECO:0007669"/>
    <property type="project" value="UniProtKB-UniRule"/>
</dbReference>
<dbReference type="GO" id="GO:0008892">
    <property type="term" value="F:guanine deaminase activity"/>
    <property type="evidence" value="ECO:0007669"/>
    <property type="project" value="UniProtKB-UniRule"/>
</dbReference>
<dbReference type="Pfam" id="PF01979">
    <property type="entry name" value="Amidohydro_1"/>
    <property type="match status" value="1"/>
</dbReference>
<evidence type="ECO:0000256" key="6">
    <source>
        <dbReference type="ARBA" id="ARBA00022833"/>
    </source>
</evidence>
<dbReference type="InterPro" id="IPR032466">
    <property type="entry name" value="Metal_Hydrolase"/>
</dbReference>
<evidence type="ECO:0000313" key="9">
    <source>
        <dbReference type="EMBL" id="CCC50019.1"/>
    </source>
</evidence>
<proteinExistence type="inferred from homology"/>
<comment type="function">
    <text evidence="7">Catalyzes the hydrolytic deamination of guanine, producing xanthine and ammonia.</text>
</comment>
<keyword evidence="5 7" id="KW-0378">Hydrolase</keyword>
<gene>
    <name evidence="9" type="ORF">TVY486_0806260</name>
</gene>
<dbReference type="EMBL" id="HE573024">
    <property type="protein sequence ID" value="CCC50019.1"/>
    <property type="molecule type" value="Genomic_DNA"/>
</dbReference>
<name>G0TZJ1_TRYVY</name>
<accession>G0TZJ1</accession>
<dbReference type="Gene3D" id="2.30.40.10">
    <property type="entry name" value="Urease, subunit C, domain 1"/>
    <property type="match status" value="1"/>
</dbReference>
<evidence type="ECO:0000256" key="3">
    <source>
        <dbReference type="ARBA" id="ARBA00012781"/>
    </source>
</evidence>
<dbReference type="Gene3D" id="3.20.20.140">
    <property type="entry name" value="Metal-dependent hydrolases"/>
    <property type="match status" value="1"/>
</dbReference>
<comment type="similarity">
    <text evidence="2 7">Belongs to the metallo-dependent hydrolases superfamily. ATZ/TRZ family.</text>
</comment>
<dbReference type="InterPro" id="IPR051607">
    <property type="entry name" value="Metallo-dep_hydrolases"/>
</dbReference>
<evidence type="ECO:0000256" key="7">
    <source>
        <dbReference type="RuleBase" id="RU366009"/>
    </source>
</evidence>
<comment type="pathway">
    <text evidence="1 7">Purine metabolism; guanine degradation; xanthine from guanine: step 1/1.</text>
</comment>
<dbReference type="NCBIfam" id="TIGR02967">
    <property type="entry name" value="guan_deamin"/>
    <property type="match status" value="1"/>
</dbReference>
<dbReference type="GO" id="GO:0005829">
    <property type="term" value="C:cytosol"/>
    <property type="evidence" value="ECO:0007669"/>
    <property type="project" value="TreeGrafter"/>
</dbReference>
<evidence type="ECO:0000259" key="8">
    <source>
        <dbReference type="Pfam" id="PF01979"/>
    </source>
</evidence>
<evidence type="ECO:0000256" key="2">
    <source>
        <dbReference type="ARBA" id="ARBA00006745"/>
    </source>
</evidence>
<feature type="domain" description="Amidohydrolase-related" evidence="8">
    <location>
        <begin position="69"/>
        <end position="452"/>
    </location>
</feature>
<dbReference type="EC" id="3.5.4.3" evidence="3 7"/>
<dbReference type="PANTHER" id="PTHR11271">
    <property type="entry name" value="GUANINE DEAMINASE"/>
    <property type="match status" value="1"/>
</dbReference>
<dbReference type="VEuPathDB" id="TriTrypDB:TvY486_0806260"/>
<evidence type="ECO:0000256" key="5">
    <source>
        <dbReference type="ARBA" id="ARBA00022801"/>
    </source>
</evidence>
<comment type="cofactor">
    <cofactor evidence="7">
        <name>Zn(2+)</name>
        <dbReference type="ChEBI" id="CHEBI:29105"/>
    </cofactor>
    <text evidence="7">Binds 1 zinc ion per subunit.</text>
</comment>
<dbReference type="UniPathway" id="UPA00603">
    <property type="reaction ID" value="UER00660"/>
</dbReference>
<protein>
    <recommendedName>
        <fullName evidence="3 7">Guanine deaminase</fullName>
        <shortName evidence="7">Guanase</shortName>
        <ecNumber evidence="3 7">3.5.4.3</ecNumber>
    </recommendedName>
    <alternativeName>
        <fullName evidence="7">Guanine aminohydrolase</fullName>
    </alternativeName>
</protein>
<dbReference type="SUPFAM" id="SSF51556">
    <property type="entry name" value="Metallo-dependent hydrolases"/>
    <property type="match status" value="1"/>
</dbReference>
<dbReference type="GO" id="GO:0008270">
    <property type="term" value="F:zinc ion binding"/>
    <property type="evidence" value="ECO:0007669"/>
    <property type="project" value="UniProtKB-UniRule"/>
</dbReference>
<comment type="catalytic activity">
    <reaction evidence="7">
        <text>guanine + H2O + H(+) = xanthine + NH4(+)</text>
        <dbReference type="Rhea" id="RHEA:14665"/>
        <dbReference type="ChEBI" id="CHEBI:15377"/>
        <dbReference type="ChEBI" id="CHEBI:15378"/>
        <dbReference type="ChEBI" id="CHEBI:16235"/>
        <dbReference type="ChEBI" id="CHEBI:17712"/>
        <dbReference type="ChEBI" id="CHEBI:28938"/>
        <dbReference type="EC" id="3.5.4.3"/>
    </reaction>
</comment>
<dbReference type="FunFam" id="3.20.20.140:FF:000070">
    <property type="entry name" value="Guanine deaminase"/>
    <property type="match status" value="1"/>
</dbReference>
<dbReference type="PANTHER" id="PTHR11271:SF6">
    <property type="entry name" value="GUANINE DEAMINASE"/>
    <property type="match status" value="1"/>
</dbReference>
<dbReference type="SUPFAM" id="SSF51338">
    <property type="entry name" value="Composite domain of metallo-dependent hydrolases"/>
    <property type="match status" value="2"/>
</dbReference>
<keyword evidence="4 7" id="KW-0479">Metal-binding</keyword>
<evidence type="ECO:0000256" key="4">
    <source>
        <dbReference type="ARBA" id="ARBA00022723"/>
    </source>
</evidence>